<feature type="domain" description="Amidohydrolase-related" evidence="2">
    <location>
        <begin position="62"/>
        <end position="392"/>
    </location>
</feature>
<keyword evidence="4" id="KW-1185">Reference proteome</keyword>
<reference evidence="3 4" key="1">
    <citation type="journal article" date="2009" name="Genome Biol.">
        <title>Community-wide analysis of microbial genome sequence signatures.</title>
        <authorList>
            <person name="Dick G.J."/>
            <person name="Andersson A.F."/>
            <person name="Baker B.J."/>
            <person name="Simmons S.L."/>
            <person name="Thomas B.C."/>
            <person name="Yelton A.P."/>
            <person name="Banfield J.F."/>
        </authorList>
    </citation>
    <scope>NUCLEOTIDE SEQUENCE [LARGE SCALE GENOMIC DNA]</scope>
    <source>
        <strain evidence="3">ARMAN-2</strain>
    </source>
</reference>
<dbReference type="InterPro" id="IPR011059">
    <property type="entry name" value="Metal-dep_hydrolase_composite"/>
</dbReference>
<dbReference type="GO" id="GO:0016810">
    <property type="term" value="F:hydrolase activity, acting on carbon-nitrogen (but not peptide) bonds"/>
    <property type="evidence" value="ECO:0007669"/>
    <property type="project" value="InterPro"/>
</dbReference>
<reference evidence="3 4" key="2">
    <citation type="journal article" date="2010" name="Proc. Natl. Acad. Sci. U.S.A.">
        <title>Enigmatic, ultrasmall, uncultivated Archaea.</title>
        <authorList>
            <person name="Baker B.J."/>
            <person name="Comolli L.R."/>
            <person name="Dick G.J."/>
            <person name="Hauser L.J."/>
            <person name="Hyatt D."/>
            <person name="Dill B.D."/>
            <person name="Land M.L."/>
            <person name="Verberkmoes N.C."/>
            <person name="Hettich R.L."/>
            <person name="Banfield J.F."/>
        </authorList>
    </citation>
    <scope>NUCLEOTIDE SEQUENCE [LARGE SCALE GENOMIC DNA]</scope>
    <source>
        <strain evidence="3">ARMAN-2</strain>
    </source>
</reference>
<accession>C7DIH8</accession>
<dbReference type="AlphaFoldDB" id="C7DIH8"/>
<dbReference type="Gene3D" id="2.30.40.10">
    <property type="entry name" value="Urease, subunit C, domain 1"/>
    <property type="match status" value="1"/>
</dbReference>
<dbReference type="Gene3D" id="3.20.20.140">
    <property type="entry name" value="Metal-dependent hydrolases"/>
    <property type="match status" value="1"/>
</dbReference>
<sequence length="422" mass="47141">MVPLNHQNRKPMSFGDSLELINGTIVLNDKVDNCNLFIKNGVITKIGVDVGEHNKIDASGMFVLPGLINSHTHLGETVFKNLISFKGLYEYIRKTDDINTKLRSNTSFVRAASGYKSIVDFIKEGITTICAARCATECDNAGLRSFSGYIFMKSKKLQHFIDEFNEAFYDYINNIKTSKLSKPILFLHSIEYVDSDTLELISKLHKTYKLPFTVHLSETKYGEAKVRKNFGCSSTELLNSYGLINESALLVHCCYTSETDLQLIKKKKANVILCPTSNKRLNNRTPSLKTLLKLGINTSIATDGLATNLSPSLLAEYKYLAKIENINMENKSFAMLTTNPAKALGIKAGAIQKGNLSDLILLQPEKGYKFNGNIPSLFWHSKIKYVIVGGKPILLMDKYTTLNLSEVKAKFDLARTMVFKAV</sequence>
<name>C7DIH8_MICA2</name>
<dbReference type="EMBL" id="GG697241">
    <property type="protein sequence ID" value="EET89752.1"/>
    <property type="molecule type" value="Genomic_DNA"/>
</dbReference>
<protein>
    <submittedName>
        <fullName evidence="3">Amidohydrolase</fullName>
    </submittedName>
</protein>
<dbReference type="InterPro" id="IPR050287">
    <property type="entry name" value="MTA/SAH_deaminase"/>
</dbReference>
<dbReference type="InterPro" id="IPR032466">
    <property type="entry name" value="Metal_Hydrolase"/>
</dbReference>
<organism evidence="3 4">
    <name type="scientific">Candidatus Micrarchaeum acidiphilum ARMAN-2</name>
    <dbReference type="NCBI Taxonomy" id="425595"/>
    <lineage>
        <taxon>Archaea</taxon>
        <taxon>Candidatus Micrarchaeota</taxon>
        <taxon>Candidatus Micrarchaeia</taxon>
        <taxon>Candidatus Micrarchaeales</taxon>
        <taxon>Candidatus Micrarchaeaceae</taxon>
        <taxon>Candidatus Micrarchaeum</taxon>
    </lineage>
</organism>
<proteinExistence type="predicted"/>
<keyword evidence="1" id="KW-0378">Hydrolase</keyword>
<dbReference type="PANTHER" id="PTHR43794">
    <property type="entry name" value="AMINOHYDROLASE SSNA-RELATED"/>
    <property type="match status" value="1"/>
</dbReference>
<evidence type="ECO:0000259" key="2">
    <source>
        <dbReference type="Pfam" id="PF01979"/>
    </source>
</evidence>
<dbReference type="Proteomes" id="UP000332487">
    <property type="component" value="Unassembled WGS sequence"/>
</dbReference>
<dbReference type="PANTHER" id="PTHR43794:SF11">
    <property type="entry name" value="AMIDOHYDROLASE-RELATED DOMAIN-CONTAINING PROTEIN"/>
    <property type="match status" value="1"/>
</dbReference>
<dbReference type="SUPFAM" id="SSF51556">
    <property type="entry name" value="Metallo-dependent hydrolases"/>
    <property type="match status" value="1"/>
</dbReference>
<evidence type="ECO:0000313" key="4">
    <source>
        <dbReference type="Proteomes" id="UP000332487"/>
    </source>
</evidence>
<gene>
    <name evidence="3" type="ORF">UNLARM2_1004</name>
</gene>
<dbReference type="SUPFAM" id="SSF51338">
    <property type="entry name" value="Composite domain of metallo-dependent hydrolases"/>
    <property type="match status" value="1"/>
</dbReference>
<dbReference type="Pfam" id="PF01979">
    <property type="entry name" value="Amidohydro_1"/>
    <property type="match status" value="1"/>
</dbReference>
<dbReference type="InterPro" id="IPR006680">
    <property type="entry name" value="Amidohydro-rel"/>
</dbReference>
<evidence type="ECO:0000256" key="1">
    <source>
        <dbReference type="ARBA" id="ARBA00022801"/>
    </source>
</evidence>
<evidence type="ECO:0000313" key="3">
    <source>
        <dbReference type="EMBL" id="EET89752.1"/>
    </source>
</evidence>